<keyword evidence="2" id="KW-1185">Reference proteome</keyword>
<protein>
    <submittedName>
        <fullName evidence="1">Uncharacterized protein</fullName>
    </submittedName>
</protein>
<sequence>MPKLRRLKGNIEACHLRYYPGRAGTRRNPGRMDKFAYNGSWFVCPADVDGRHDDPENDASQEIVEFEDIWAYEGSRASQPIVVSLIEIARPAKAKGLAKDFEVIDTPRRVIALEDDENVGKCAGDEDWEEVYLEDLHEERRMYSTVLRGSSG</sequence>
<accession>A0A0C3BTM1</accession>
<gene>
    <name evidence="1" type="ORF">PILCRDRAFT_528176</name>
</gene>
<proteinExistence type="predicted"/>
<name>A0A0C3BTM1_PILCF</name>
<reference evidence="2" key="2">
    <citation type="submission" date="2015-01" db="EMBL/GenBank/DDBJ databases">
        <title>Evolutionary Origins and Diversification of the Mycorrhizal Mutualists.</title>
        <authorList>
            <consortium name="DOE Joint Genome Institute"/>
            <consortium name="Mycorrhizal Genomics Consortium"/>
            <person name="Kohler A."/>
            <person name="Kuo A."/>
            <person name="Nagy L.G."/>
            <person name="Floudas D."/>
            <person name="Copeland A."/>
            <person name="Barry K.W."/>
            <person name="Cichocki N."/>
            <person name="Veneault-Fourrey C."/>
            <person name="LaButti K."/>
            <person name="Lindquist E.A."/>
            <person name="Lipzen A."/>
            <person name="Lundell T."/>
            <person name="Morin E."/>
            <person name="Murat C."/>
            <person name="Riley R."/>
            <person name="Ohm R."/>
            <person name="Sun H."/>
            <person name="Tunlid A."/>
            <person name="Henrissat B."/>
            <person name="Grigoriev I.V."/>
            <person name="Hibbett D.S."/>
            <person name="Martin F."/>
        </authorList>
    </citation>
    <scope>NUCLEOTIDE SEQUENCE [LARGE SCALE GENOMIC DNA]</scope>
    <source>
        <strain evidence="2">F 1598</strain>
    </source>
</reference>
<dbReference type="HOGENOM" id="CLU_1723073_0_0_1"/>
<dbReference type="InParanoid" id="A0A0C3BTM1"/>
<dbReference type="AlphaFoldDB" id="A0A0C3BTM1"/>
<organism evidence="1 2">
    <name type="scientific">Piloderma croceum (strain F 1598)</name>
    <dbReference type="NCBI Taxonomy" id="765440"/>
    <lineage>
        <taxon>Eukaryota</taxon>
        <taxon>Fungi</taxon>
        <taxon>Dikarya</taxon>
        <taxon>Basidiomycota</taxon>
        <taxon>Agaricomycotina</taxon>
        <taxon>Agaricomycetes</taxon>
        <taxon>Agaricomycetidae</taxon>
        <taxon>Atheliales</taxon>
        <taxon>Atheliaceae</taxon>
        <taxon>Piloderma</taxon>
    </lineage>
</organism>
<evidence type="ECO:0000313" key="2">
    <source>
        <dbReference type="Proteomes" id="UP000054166"/>
    </source>
</evidence>
<dbReference type="Proteomes" id="UP000054166">
    <property type="component" value="Unassembled WGS sequence"/>
</dbReference>
<reference evidence="1 2" key="1">
    <citation type="submission" date="2014-04" db="EMBL/GenBank/DDBJ databases">
        <authorList>
            <consortium name="DOE Joint Genome Institute"/>
            <person name="Kuo A."/>
            <person name="Tarkka M."/>
            <person name="Buscot F."/>
            <person name="Kohler A."/>
            <person name="Nagy L.G."/>
            <person name="Floudas D."/>
            <person name="Copeland A."/>
            <person name="Barry K.W."/>
            <person name="Cichocki N."/>
            <person name="Veneault-Fourrey C."/>
            <person name="LaButti K."/>
            <person name="Lindquist E.A."/>
            <person name="Lipzen A."/>
            <person name="Lundell T."/>
            <person name="Morin E."/>
            <person name="Murat C."/>
            <person name="Sun H."/>
            <person name="Tunlid A."/>
            <person name="Henrissat B."/>
            <person name="Grigoriev I.V."/>
            <person name="Hibbett D.S."/>
            <person name="Martin F."/>
            <person name="Nordberg H.P."/>
            <person name="Cantor M.N."/>
            <person name="Hua S.X."/>
        </authorList>
    </citation>
    <scope>NUCLEOTIDE SEQUENCE [LARGE SCALE GENOMIC DNA]</scope>
    <source>
        <strain evidence="1 2">F 1598</strain>
    </source>
</reference>
<dbReference type="OrthoDB" id="2739946at2759"/>
<dbReference type="EMBL" id="KN833003">
    <property type="protein sequence ID" value="KIM80647.1"/>
    <property type="molecule type" value="Genomic_DNA"/>
</dbReference>
<evidence type="ECO:0000313" key="1">
    <source>
        <dbReference type="EMBL" id="KIM80647.1"/>
    </source>
</evidence>